<evidence type="ECO:0000256" key="1">
    <source>
        <dbReference type="ARBA" id="ARBA00001947"/>
    </source>
</evidence>
<dbReference type="Proteomes" id="UP000029538">
    <property type="component" value="Unassembled WGS sequence"/>
</dbReference>
<gene>
    <name evidence="6" type="ORF">HMPREF0654_04775</name>
</gene>
<dbReference type="InterPro" id="IPR036866">
    <property type="entry name" value="RibonucZ/Hydroxyglut_hydro"/>
</dbReference>
<evidence type="ECO:0000256" key="4">
    <source>
        <dbReference type="ARBA" id="ARBA00022833"/>
    </source>
</evidence>
<dbReference type="RefSeq" id="WP_036882948.1">
    <property type="nucleotide sequence ID" value="NZ_JRNR01000036.1"/>
</dbReference>
<evidence type="ECO:0000313" key="7">
    <source>
        <dbReference type="Proteomes" id="UP000029538"/>
    </source>
</evidence>
<keyword evidence="4" id="KW-0862">Zinc</keyword>
<feature type="domain" description="Metallo-beta-lactamase" evidence="5">
    <location>
        <begin position="13"/>
        <end position="196"/>
    </location>
</feature>
<dbReference type="InterPro" id="IPR001279">
    <property type="entry name" value="Metallo-B-lactamas"/>
</dbReference>
<organism evidence="6 7">
    <name type="scientific">Prevotella disiens DNF00882</name>
    <dbReference type="NCBI Taxonomy" id="1401075"/>
    <lineage>
        <taxon>Bacteria</taxon>
        <taxon>Pseudomonadati</taxon>
        <taxon>Bacteroidota</taxon>
        <taxon>Bacteroidia</taxon>
        <taxon>Bacteroidales</taxon>
        <taxon>Prevotellaceae</taxon>
        <taxon>Prevotella</taxon>
    </lineage>
</organism>
<reference evidence="6 7" key="1">
    <citation type="submission" date="2014-07" db="EMBL/GenBank/DDBJ databases">
        <authorList>
            <person name="McCorrison J."/>
            <person name="Sanka R."/>
            <person name="Torralba M."/>
            <person name="Gillis M."/>
            <person name="Haft D.H."/>
            <person name="Methe B."/>
            <person name="Sutton G."/>
            <person name="Nelson K.E."/>
        </authorList>
    </citation>
    <scope>NUCLEOTIDE SEQUENCE [LARGE SCALE GENOMIC DNA]</scope>
    <source>
        <strain evidence="6 7">DNF00882</strain>
    </source>
</reference>
<dbReference type="InterPro" id="IPR051453">
    <property type="entry name" value="MBL_Glyoxalase_II"/>
</dbReference>
<dbReference type="CDD" id="cd06262">
    <property type="entry name" value="metallo-hydrolase-like_MBL-fold"/>
    <property type="match status" value="1"/>
</dbReference>
<dbReference type="Pfam" id="PF00753">
    <property type="entry name" value="Lactamase_B"/>
    <property type="match status" value="1"/>
</dbReference>
<evidence type="ECO:0000259" key="5">
    <source>
        <dbReference type="SMART" id="SM00849"/>
    </source>
</evidence>
<comment type="cofactor">
    <cofactor evidence="1">
        <name>Zn(2+)</name>
        <dbReference type="ChEBI" id="CHEBI:29105"/>
    </cofactor>
</comment>
<dbReference type="GO" id="GO:0046872">
    <property type="term" value="F:metal ion binding"/>
    <property type="evidence" value="ECO:0007669"/>
    <property type="project" value="UniProtKB-KW"/>
</dbReference>
<dbReference type="PANTHER" id="PTHR46233">
    <property type="entry name" value="HYDROXYACYLGLUTATHIONE HYDROLASE GLOC"/>
    <property type="match status" value="1"/>
</dbReference>
<evidence type="ECO:0000256" key="3">
    <source>
        <dbReference type="ARBA" id="ARBA00022801"/>
    </source>
</evidence>
<comment type="caution">
    <text evidence="6">The sequence shown here is derived from an EMBL/GenBank/DDBJ whole genome shotgun (WGS) entry which is preliminary data.</text>
</comment>
<keyword evidence="3" id="KW-0378">Hydrolase</keyword>
<name>A0A096C3M9_9BACT</name>
<dbReference type="AlphaFoldDB" id="A0A096C3M9"/>
<dbReference type="EMBL" id="JRNR01000036">
    <property type="protein sequence ID" value="KGF49577.1"/>
    <property type="molecule type" value="Genomic_DNA"/>
</dbReference>
<dbReference type="SMART" id="SM00849">
    <property type="entry name" value="Lactamase_B"/>
    <property type="match status" value="1"/>
</dbReference>
<protein>
    <submittedName>
        <fullName evidence="6">Metallo-beta-lactamase</fullName>
    </submittedName>
</protein>
<sequence>MIKIKKFVCNMIEENTYILWDETSECVLIDCGAYYQEERDAIVHFIKENNLKPVHLLATHAHLDHNFGINTINEAFGLQPEVSEKDALALETLKEQAQTLFGMQLDYDFPPVGHIFEEGETIKFGNHELTIIRTPGHTPGGVTFYCKEENIAFTGDTLFKGSVGRTDFPGGSMFQLINSLRELSQLPDNTAVYAGHGEATTIGYELAHNPYMDR</sequence>
<keyword evidence="2" id="KW-0479">Metal-binding</keyword>
<dbReference type="SUPFAM" id="SSF56281">
    <property type="entry name" value="Metallo-hydrolase/oxidoreductase"/>
    <property type="match status" value="1"/>
</dbReference>
<dbReference type="GO" id="GO:0016787">
    <property type="term" value="F:hydrolase activity"/>
    <property type="evidence" value="ECO:0007669"/>
    <property type="project" value="UniProtKB-KW"/>
</dbReference>
<evidence type="ECO:0000256" key="2">
    <source>
        <dbReference type="ARBA" id="ARBA00022723"/>
    </source>
</evidence>
<proteinExistence type="predicted"/>
<accession>A0A096C3M9</accession>
<dbReference type="PANTHER" id="PTHR46233:SF3">
    <property type="entry name" value="HYDROXYACYLGLUTATHIONE HYDROLASE GLOC"/>
    <property type="match status" value="1"/>
</dbReference>
<dbReference type="Gene3D" id="3.60.15.10">
    <property type="entry name" value="Ribonuclease Z/Hydroxyacylglutathione hydrolase-like"/>
    <property type="match status" value="1"/>
</dbReference>
<evidence type="ECO:0000313" key="6">
    <source>
        <dbReference type="EMBL" id="KGF49577.1"/>
    </source>
</evidence>